<dbReference type="Pfam" id="PF14997">
    <property type="entry name" value="CECR6_TMEM121"/>
    <property type="match status" value="1"/>
</dbReference>
<comment type="similarity">
    <text evidence="1">Belongs to the TMEM121 family.</text>
</comment>
<dbReference type="OrthoDB" id="5964337at2759"/>
<dbReference type="PANTHER" id="PTHR47399">
    <property type="entry name" value="TRANSMEMBRANE PROTEIN 121B"/>
    <property type="match status" value="1"/>
</dbReference>
<dbReference type="EMBL" id="BDGG01000002">
    <property type="protein sequence ID" value="GAU94584.1"/>
    <property type="molecule type" value="Genomic_DNA"/>
</dbReference>
<feature type="transmembrane region" description="Helical" evidence="3">
    <location>
        <begin position="161"/>
        <end position="182"/>
    </location>
</feature>
<dbReference type="PANTHER" id="PTHR47399:SF1">
    <property type="entry name" value="TRANSMEMBRANE PROTEIN 121B"/>
    <property type="match status" value="1"/>
</dbReference>
<organism evidence="4 5">
    <name type="scientific">Ramazzottius varieornatus</name>
    <name type="common">Water bear</name>
    <name type="synonym">Tardigrade</name>
    <dbReference type="NCBI Taxonomy" id="947166"/>
    <lineage>
        <taxon>Eukaryota</taxon>
        <taxon>Metazoa</taxon>
        <taxon>Ecdysozoa</taxon>
        <taxon>Tardigrada</taxon>
        <taxon>Eutardigrada</taxon>
        <taxon>Parachela</taxon>
        <taxon>Hypsibioidea</taxon>
        <taxon>Ramazzottiidae</taxon>
        <taxon>Ramazzottius</taxon>
    </lineage>
</organism>
<comment type="caution">
    <text evidence="4">The sequence shown here is derived from an EMBL/GenBank/DDBJ whole genome shotgun (WGS) entry which is preliminary data.</text>
</comment>
<keyword evidence="5" id="KW-1185">Reference proteome</keyword>
<dbReference type="InterPro" id="IPR026624">
    <property type="entry name" value="CECR6"/>
</dbReference>
<feature type="transmembrane region" description="Helical" evidence="3">
    <location>
        <begin position="203"/>
        <end position="220"/>
    </location>
</feature>
<feature type="transmembrane region" description="Helical" evidence="3">
    <location>
        <begin position="68"/>
        <end position="92"/>
    </location>
</feature>
<sequence>MPSLDKRVNSTLWSSFFQVSNTDRAMPPWPHWPLVYHCLTLVIVALQAACLDYYLVSFNYDPKHESASYWWITWIVADVLVLALMIATFFLSRKYLHPFEKRDRNAERRNGEATKCRRSRRGHLGILPHAWIVWLLYALVLVGKIISIFQTFGSGLVEKDVFGINLLEFTLGGTAAVFMLILSTRPKELATAAQRHYLRWMQHFVLLEIIDCAEFLTLLFTEVELGTEVTPLPEAMRRAILAFASINILAPTLALYRLSARHNRRPEKTIWRNFYLAQTVVGTIFGNLPYFVIRVILWHDHEFVTGLFAMKNLIMIVTDGRELSAYVRDLRKGRHTEDYSESGSSDEEEEDDMTAPKKEINTNEEGRETRSLKSPPDLRTEDEITVIQNL</sequence>
<gene>
    <name evidence="4" type="primary">RvY_06326-1</name>
    <name evidence="4" type="synonym">RvY_06326.1</name>
    <name evidence="4" type="ORF">RvY_06326</name>
</gene>
<feature type="transmembrane region" description="Helical" evidence="3">
    <location>
        <begin position="126"/>
        <end position="149"/>
    </location>
</feature>
<dbReference type="InterPro" id="IPR032776">
    <property type="entry name" value="CECR6/TMEM121"/>
</dbReference>
<evidence type="ECO:0000256" key="2">
    <source>
        <dbReference type="SAM" id="MobiDB-lite"/>
    </source>
</evidence>
<dbReference type="Proteomes" id="UP000186922">
    <property type="component" value="Unassembled WGS sequence"/>
</dbReference>
<feature type="region of interest" description="Disordered" evidence="2">
    <location>
        <begin position="336"/>
        <end position="390"/>
    </location>
</feature>
<name>A0A1D1UY59_RAMVA</name>
<evidence type="ECO:0000313" key="5">
    <source>
        <dbReference type="Proteomes" id="UP000186922"/>
    </source>
</evidence>
<reference evidence="4 5" key="1">
    <citation type="journal article" date="2016" name="Nat. Commun.">
        <title>Extremotolerant tardigrade genome and improved radiotolerance of human cultured cells by tardigrade-unique protein.</title>
        <authorList>
            <person name="Hashimoto T."/>
            <person name="Horikawa D.D."/>
            <person name="Saito Y."/>
            <person name="Kuwahara H."/>
            <person name="Kozuka-Hata H."/>
            <person name="Shin-I T."/>
            <person name="Minakuchi Y."/>
            <person name="Ohishi K."/>
            <person name="Motoyama A."/>
            <person name="Aizu T."/>
            <person name="Enomoto A."/>
            <person name="Kondo K."/>
            <person name="Tanaka S."/>
            <person name="Hara Y."/>
            <person name="Koshikawa S."/>
            <person name="Sagara H."/>
            <person name="Miura T."/>
            <person name="Yokobori S."/>
            <person name="Miyagawa K."/>
            <person name="Suzuki Y."/>
            <person name="Kubo T."/>
            <person name="Oyama M."/>
            <person name="Kohara Y."/>
            <person name="Fujiyama A."/>
            <person name="Arakawa K."/>
            <person name="Katayama T."/>
            <person name="Toyoda A."/>
            <person name="Kunieda T."/>
        </authorList>
    </citation>
    <scope>NUCLEOTIDE SEQUENCE [LARGE SCALE GENOMIC DNA]</scope>
    <source>
        <strain evidence="4 5">YOKOZUNA-1</strain>
    </source>
</reference>
<proteinExistence type="inferred from homology"/>
<evidence type="ECO:0000313" key="4">
    <source>
        <dbReference type="EMBL" id="GAU94584.1"/>
    </source>
</evidence>
<keyword evidence="3" id="KW-0472">Membrane</keyword>
<keyword evidence="3" id="KW-1133">Transmembrane helix</keyword>
<feature type="transmembrane region" description="Helical" evidence="3">
    <location>
        <begin position="240"/>
        <end position="258"/>
    </location>
</feature>
<keyword evidence="3" id="KW-0812">Transmembrane</keyword>
<protein>
    <submittedName>
        <fullName evidence="4">Uncharacterized protein</fullName>
    </submittedName>
</protein>
<feature type="compositionally biased region" description="Acidic residues" evidence="2">
    <location>
        <begin position="344"/>
        <end position="353"/>
    </location>
</feature>
<feature type="transmembrane region" description="Helical" evidence="3">
    <location>
        <begin position="34"/>
        <end position="56"/>
    </location>
</feature>
<accession>A0A1D1UY59</accession>
<dbReference type="AlphaFoldDB" id="A0A1D1UY59"/>
<evidence type="ECO:0000256" key="1">
    <source>
        <dbReference type="ARBA" id="ARBA00007711"/>
    </source>
</evidence>
<feature type="compositionally biased region" description="Basic and acidic residues" evidence="2">
    <location>
        <begin position="354"/>
        <end position="382"/>
    </location>
</feature>
<evidence type="ECO:0000256" key="3">
    <source>
        <dbReference type="SAM" id="Phobius"/>
    </source>
</evidence>